<evidence type="ECO:0000313" key="1">
    <source>
        <dbReference type="EMBL" id="TGY78250.1"/>
    </source>
</evidence>
<gene>
    <name evidence="1" type="ORF">E5331_11150</name>
</gene>
<dbReference type="EMBL" id="SRYB01000015">
    <property type="protein sequence ID" value="TGY78250.1"/>
    <property type="molecule type" value="Genomic_DNA"/>
</dbReference>
<proteinExistence type="predicted"/>
<accession>A0AC61RFW7</accession>
<organism evidence="1 2">
    <name type="scientific">Lepagella muris</name>
    <dbReference type="NCBI Taxonomy" id="3032870"/>
    <lineage>
        <taxon>Bacteria</taxon>
        <taxon>Pseudomonadati</taxon>
        <taxon>Bacteroidota</taxon>
        <taxon>Bacteroidia</taxon>
        <taxon>Bacteroidales</taxon>
        <taxon>Muribaculaceae</taxon>
        <taxon>Lepagella</taxon>
    </lineage>
</organism>
<keyword evidence="2" id="KW-1185">Reference proteome</keyword>
<evidence type="ECO:0000313" key="2">
    <source>
        <dbReference type="Proteomes" id="UP000306319"/>
    </source>
</evidence>
<comment type="caution">
    <text evidence="1">The sequence shown here is derived from an EMBL/GenBank/DDBJ whole genome shotgun (WGS) entry which is preliminary data.</text>
</comment>
<name>A0AC61RFW7_9BACT</name>
<protein>
    <submittedName>
        <fullName evidence="1">TolC family protein</fullName>
    </submittedName>
</protein>
<dbReference type="Proteomes" id="UP000306319">
    <property type="component" value="Unassembled WGS sequence"/>
</dbReference>
<reference evidence="1" key="1">
    <citation type="submission" date="2019-04" db="EMBL/GenBank/DDBJ databases">
        <title>Microbes associate with the intestines of laboratory mice.</title>
        <authorList>
            <person name="Navarre W."/>
            <person name="Wong E."/>
            <person name="Huang K."/>
            <person name="Tropini C."/>
            <person name="Ng K."/>
            <person name="Yu B."/>
        </authorList>
    </citation>
    <scope>NUCLEOTIDE SEQUENCE</scope>
    <source>
        <strain evidence="1">NM04_E33</strain>
    </source>
</reference>
<sequence>MKKFVIALSIALAAASASGRNPWTMEECMAYAAEHSADVEQARWDLASASADKDEALAAFFPSVSAQVGGQFNWGRNIDPETNTYNNVTTFNNGYGVYASLTLFDGGQTFNRYKQARVERKRSSSSVDMQRDDRAIATMMAYVDAVYYRGSVKIAEDKLAQSKGVLTLTQRQEELGIKGLPDVAEAKATVAGDEYNLVNQQNLYTQAMLKLRSHMNLPYEEQLELDSVAISDINALAGGDDAEVVYTMSLMSNPVAREAELGVKASEYAYKASKGLLFPTIGINAGISTSYYKTITGGSAAPNFGEQFRNNRGEYVSATISIPLFSNLGRISSVRRARYAKNKAVSRRDEQLRKLHDDVISAVTDRDGYAMEVMSLNTKVEADREAYELNSRKYEEGLITLIDRQLSANTYFSSRLSLLQKQMLYILKNKLVDYYKGNCLWM</sequence>